<dbReference type="EMBL" id="CP038618">
    <property type="protein sequence ID" value="QBY46373.1"/>
    <property type="molecule type" value="Genomic_DNA"/>
</dbReference>
<evidence type="ECO:0000259" key="1">
    <source>
        <dbReference type="Pfam" id="PF22479"/>
    </source>
</evidence>
<geneLocation type="plasmid" evidence="3">
    <name>pArsFIN6</name>
</geneLocation>
<dbReference type="Proteomes" id="UP000295134">
    <property type="component" value="Plasmid pArsFIN6"/>
</dbReference>
<feature type="domain" description="Cyanophage baseplate Pam3 plug gp18" evidence="1">
    <location>
        <begin position="1"/>
        <end position="97"/>
    </location>
</feature>
<dbReference type="GeneID" id="39751320"/>
<keyword evidence="2" id="KW-0614">Plasmid</keyword>
<dbReference type="AlphaFoldDB" id="A0A4P7L167"/>
<proteinExistence type="predicted"/>
<dbReference type="Proteomes" id="UP000295134">
    <property type="component" value="Plasmid pArsFIN5"/>
</dbReference>
<dbReference type="KEGG" id="ans:ArsFIN_49840"/>
<keyword evidence="6" id="KW-1185">Reference proteome</keyword>
<dbReference type="InterPro" id="IPR054252">
    <property type="entry name" value="Pam3_gp18"/>
</dbReference>
<protein>
    <recommendedName>
        <fullName evidence="1">Cyanophage baseplate Pam3 plug gp18 domain-containing protein</fullName>
    </recommendedName>
</protein>
<evidence type="ECO:0000313" key="5">
    <source>
        <dbReference type="Proteomes" id="UP000295134"/>
    </source>
</evidence>
<name>A0A4P7L167_9GAMM</name>
<dbReference type="Proteomes" id="UP001177592">
    <property type="component" value="Plasmid paNv_CAN10"/>
</dbReference>
<geneLocation type="plasmid" evidence="5">
    <name>parsfin6</name>
</geneLocation>
<gene>
    <name evidence="2" type="ORF">ArsFIN_48070</name>
    <name evidence="3" type="ORF">ArsFIN_49840</name>
    <name evidence="4" type="ORF">QE258_26565</name>
</gene>
<geneLocation type="plasmid" evidence="2">
    <name>pArsFIN5</name>
</geneLocation>
<dbReference type="Pfam" id="PF22479">
    <property type="entry name" value="Pam3_gp18"/>
    <property type="match status" value="1"/>
</dbReference>
<dbReference type="EMBL" id="CP123533">
    <property type="protein sequence ID" value="WGM08927.1"/>
    <property type="molecule type" value="Genomic_DNA"/>
</dbReference>
<organism evidence="2 5">
    <name type="scientific">Arsenophonus nasoniae</name>
    <name type="common">son-killer infecting Nasonia vitripennis</name>
    <dbReference type="NCBI Taxonomy" id="638"/>
    <lineage>
        <taxon>Bacteria</taxon>
        <taxon>Pseudomonadati</taxon>
        <taxon>Pseudomonadota</taxon>
        <taxon>Gammaproteobacteria</taxon>
        <taxon>Enterobacterales</taxon>
        <taxon>Morganellaceae</taxon>
        <taxon>Arsenophonus</taxon>
    </lineage>
</organism>
<dbReference type="KEGG" id="ans:ArsFIN_48070"/>
<evidence type="ECO:0000313" key="2">
    <source>
        <dbReference type="EMBL" id="QBY46196.1"/>
    </source>
</evidence>
<accession>A0A4P7L167</accession>
<evidence type="ECO:0000313" key="6">
    <source>
        <dbReference type="Proteomes" id="UP001177592"/>
    </source>
</evidence>
<dbReference type="EMBL" id="CP038617">
    <property type="protein sequence ID" value="QBY46196.1"/>
    <property type="molecule type" value="Genomic_DNA"/>
</dbReference>
<reference evidence="2 5" key="1">
    <citation type="submission" date="2019-03" db="EMBL/GenBank/DDBJ databases">
        <title>Long-read sequencing reveals hyperdense prophage content in a complex bacterial symbiont genome.</title>
        <authorList>
            <person name="Frost C.L."/>
            <person name="Siozios S."/>
            <person name="Nadal-Jimenez P."/>
            <person name="Brockhurst M.A."/>
            <person name="King K.C."/>
            <person name="Darby A.C."/>
            <person name="Hurst G.D.D."/>
        </authorList>
    </citation>
    <scope>NUCLEOTIDE SEQUENCE [LARGE SCALE GENOMIC DNA]</scope>
    <source>
        <strain evidence="2 5">FIN</strain>
        <plasmid evidence="2">pArsFIN5</plasmid>
        <plasmid evidence="5">parsfin5</plasmid>
        <plasmid evidence="5">parsfin6</plasmid>
        <plasmid evidence="3">pArsFIN6</plasmid>
    </source>
</reference>
<reference evidence="4" key="2">
    <citation type="submission" date="2023-04" db="EMBL/GenBank/DDBJ databases">
        <title>Genome dynamics across the evolutionary transition to endosymbiosis.</title>
        <authorList>
            <person name="Siozios S."/>
            <person name="Nadal-Jimenez P."/>
            <person name="Azagi T."/>
            <person name="Sprong H."/>
            <person name="Frost C.L."/>
            <person name="Parratt S.R."/>
            <person name="Taylor G."/>
            <person name="Brettell L."/>
            <person name="Lew K.C."/>
            <person name="Croft L."/>
            <person name="King K.C."/>
            <person name="Brockhurst M.A."/>
            <person name="Hypsa V."/>
            <person name="Novakova E."/>
            <person name="Darby A.C."/>
            <person name="Hurst G.D.D."/>
        </authorList>
    </citation>
    <scope>NUCLEOTIDE SEQUENCE</scope>
    <source>
        <strain evidence="4">ANv_CAN</strain>
        <plasmid evidence="4">paNv_CAN10</plasmid>
    </source>
</reference>
<geneLocation type="plasmid" evidence="5">
    <name>parsfin5</name>
</geneLocation>
<geneLocation type="plasmid" evidence="4 6">
    <name>paNv_CAN10</name>
</geneLocation>
<evidence type="ECO:0000313" key="4">
    <source>
        <dbReference type="EMBL" id="WGM08927.1"/>
    </source>
</evidence>
<sequence>MYKIENLSSDPIQTHTLLTDIDDIELTLTFHPSISAWNMDITYRNITIHGVAVSLNVPLLHDSRLPFTIVAVARDNPDIEPSLLDDFASGRVNLYLLVGEEEKEAVY</sequence>
<dbReference type="RefSeq" id="WP_135678737.1">
    <property type="nucleotide sequence ID" value="NZ_CP038617.1"/>
</dbReference>
<evidence type="ECO:0000313" key="3">
    <source>
        <dbReference type="EMBL" id="QBY46373.1"/>
    </source>
</evidence>